<comment type="caution">
    <text evidence="2">Lacks conserved residue(s) required for the propagation of feature annotation.</text>
</comment>
<feature type="compositionally biased region" description="Low complexity" evidence="3">
    <location>
        <begin position="435"/>
        <end position="456"/>
    </location>
</feature>
<feature type="compositionally biased region" description="Polar residues" evidence="3">
    <location>
        <begin position="457"/>
        <end position="470"/>
    </location>
</feature>
<feature type="transmembrane region" description="Helical" evidence="4">
    <location>
        <begin position="296"/>
        <end position="320"/>
    </location>
</feature>
<evidence type="ECO:0000256" key="4">
    <source>
        <dbReference type="SAM" id="Phobius"/>
    </source>
</evidence>
<reference evidence="7" key="1">
    <citation type="submission" date="2016-11" db="UniProtKB">
        <authorList>
            <consortium name="WormBaseParasite"/>
        </authorList>
    </citation>
    <scope>IDENTIFICATION</scope>
</reference>
<dbReference type="PROSITE" id="PS01180">
    <property type="entry name" value="CUB"/>
    <property type="match status" value="1"/>
</dbReference>
<keyword evidence="6" id="KW-1185">Reference proteome</keyword>
<feature type="domain" description="CUB" evidence="5">
    <location>
        <begin position="50"/>
        <end position="210"/>
    </location>
</feature>
<evidence type="ECO:0000256" key="1">
    <source>
        <dbReference type="ARBA" id="ARBA00023157"/>
    </source>
</evidence>
<dbReference type="AlphaFoldDB" id="A0A1I8C2X9"/>
<organism evidence="6 7">
    <name type="scientific">Meloidogyne hapla</name>
    <name type="common">Root-knot nematode worm</name>
    <dbReference type="NCBI Taxonomy" id="6305"/>
    <lineage>
        <taxon>Eukaryota</taxon>
        <taxon>Metazoa</taxon>
        <taxon>Ecdysozoa</taxon>
        <taxon>Nematoda</taxon>
        <taxon>Chromadorea</taxon>
        <taxon>Rhabditida</taxon>
        <taxon>Tylenchina</taxon>
        <taxon>Tylenchomorpha</taxon>
        <taxon>Tylenchoidea</taxon>
        <taxon>Meloidogynidae</taxon>
        <taxon>Meloidogyninae</taxon>
        <taxon>Meloidogyne</taxon>
    </lineage>
</organism>
<evidence type="ECO:0000256" key="3">
    <source>
        <dbReference type="SAM" id="MobiDB-lite"/>
    </source>
</evidence>
<proteinExistence type="predicted"/>
<sequence length="540" mass="61968">MYFYYFNNLINYFLINCFILFYFERKLISFAFLTEPKLVYVDGSQPWDNCRPGLKRSLISLTGLLLSHPFYGSLPYNASRNCFLTIAVPIGYRVRLKALDFDVQGQWGKCEREDTLHIFDHNQQLEPETLSANEQLPINGHTPGRLLGEFCGKIENDLTKNDHHSLNQRSVLAESSQNALTLWWHTEDLENLNNQKQTTIGTFTSKSSHLTNLRKNAQGFRLLWSSFRYTNSSSEKCQKINRNNSSNLLDEFQCCNSYADCSDRSDLDAQLQLKHGCEHIPNIPLSVLISSGPKRLLLCAALLLLWLSLCLGCCCCYVSYRRKRIKKKRSSSNSTNGDCDFITSNNHKQQLNNERGHLFYSFNGQQQQNGDLIPSSHPPPPPPLLPPPTFSPPTLRNTNRLPQTNFANQQPFGGFNINSSTNIQENKKQLKRSSKQQSNSCSSNSQSSSQQKQQQSLNNPPSISSFEKQQKCQNIPSQQLSYFQIDTKKGYFYIYVRIWVYNGVNFDDGNYLYLKEPMTPLITRVKQQTIEGQNNRHLII</sequence>
<dbReference type="Gene3D" id="2.60.120.290">
    <property type="entry name" value="Spermadhesin, CUB domain"/>
    <property type="match status" value="1"/>
</dbReference>
<feature type="compositionally biased region" description="Pro residues" evidence="3">
    <location>
        <begin position="376"/>
        <end position="391"/>
    </location>
</feature>
<keyword evidence="1" id="KW-1015">Disulfide bond</keyword>
<evidence type="ECO:0000313" key="6">
    <source>
        <dbReference type="Proteomes" id="UP000095281"/>
    </source>
</evidence>
<keyword evidence="4" id="KW-1133">Transmembrane helix</keyword>
<evidence type="ECO:0000256" key="2">
    <source>
        <dbReference type="PROSITE-ProRule" id="PRU00059"/>
    </source>
</evidence>
<evidence type="ECO:0000259" key="5">
    <source>
        <dbReference type="PROSITE" id="PS01180"/>
    </source>
</evidence>
<feature type="transmembrane region" description="Helical" evidence="4">
    <location>
        <begin position="6"/>
        <end position="23"/>
    </location>
</feature>
<protein>
    <submittedName>
        <fullName evidence="7">CUB domain-containing protein</fullName>
    </submittedName>
</protein>
<accession>A0A1I8C2X9</accession>
<dbReference type="WBParaSite" id="MhA1_Contig939.frz3.gene5">
    <property type="protein sequence ID" value="MhA1_Contig939.frz3.gene5"/>
    <property type="gene ID" value="MhA1_Contig939.frz3.gene5"/>
</dbReference>
<evidence type="ECO:0000313" key="7">
    <source>
        <dbReference type="WBParaSite" id="MhA1_Contig939.frz3.gene5"/>
    </source>
</evidence>
<dbReference type="Proteomes" id="UP000095281">
    <property type="component" value="Unplaced"/>
</dbReference>
<feature type="region of interest" description="Disordered" evidence="3">
    <location>
        <begin position="367"/>
        <end position="470"/>
    </location>
</feature>
<name>A0A1I8C2X9_MELHA</name>
<feature type="compositionally biased region" description="Polar residues" evidence="3">
    <location>
        <begin position="396"/>
        <end position="424"/>
    </location>
</feature>
<dbReference type="InterPro" id="IPR035914">
    <property type="entry name" value="Sperma_CUB_dom_sf"/>
</dbReference>
<keyword evidence="4" id="KW-0472">Membrane</keyword>
<keyword evidence="4" id="KW-0812">Transmembrane</keyword>
<dbReference type="SUPFAM" id="SSF49854">
    <property type="entry name" value="Spermadhesin, CUB domain"/>
    <property type="match status" value="1"/>
</dbReference>
<dbReference type="InterPro" id="IPR000859">
    <property type="entry name" value="CUB_dom"/>
</dbReference>